<sequence length="324" mass="35139">MTAPPVLDVADLRVSIRGDEGIAKILDHISFRLERGRILGIVGESGCGKSTLIKSVLGILSSGARIERGEIRFEGENLLAMGDKRLNREIRGSRIGFIPQDPYLALNPVFTVGAQLLEIMRWHAPKSVRNHREHLIALLRRVQLPDPEAALDRYPHQFSGGQRQRLVIAGALACAPTLIVADEPTTALDVTTQGQILVLLRELVEEFGLSMLFVTHDLGVVAELCDDLCVIYAGQSVETGPTVQVLREPAHPYTRALLACHPDRSEHFTGIPGLVPSPLKAPPGCRFAPRCTSARPACPERPPHYVAAGQGHAVDCILHEGSGA</sequence>
<accession>A0A4R7BVC4</accession>
<dbReference type="Proteomes" id="UP000295122">
    <property type="component" value="Unassembled WGS sequence"/>
</dbReference>
<dbReference type="AlphaFoldDB" id="A0A4R7BVC4"/>
<comment type="caution">
    <text evidence="11">The sequence shown here is derived from an EMBL/GenBank/DDBJ whole genome shotgun (WGS) entry which is preliminary data.</text>
</comment>
<dbReference type="GO" id="GO:0016887">
    <property type="term" value="F:ATP hydrolysis activity"/>
    <property type="evidence" value="ECO:0007669"/>
    <property type="project" value="InterPro"/>
</dbReference>
<evidence type="ECO:0000256" key="5">
    <source>
        <dbReference type="ARBA" id="ARBA00022519"/>
    </source>
</evidence>
<dbReference type="GO" id="GO:0015833">
    <property type="term" value="P:peptide transport"/>
    <property type="evidence" value="ECO:0007669"/>
    <property type="project" value="InterPro"/>
</dbReference>
<dbReference type="EMBL" id="SNZR01000013">
    <property type="protein sequence ID" value="TDR89780.1"/>
    <property type="molecule type" value="Genomic_DNA"/>
</dbReference>
<dbReference type="GO" id="GO:0005886">
    <property type="term" value="C:plasma membrane"/>
    <property type="evidence" value="ECO:0007669"/>
    <property type="project" value="UniProtKB-SubCell"/>
</dbReference>
<dbReference type="RefSeq" id="WP_133770661.1">
    <property type="nucleotide sequence ID" value="NZ_SNZR01000013.1"/>
</dbReference>
<keyword evidence="5" id="KW-0997">Cell inner membrane</keyword>
<reference evidence="11 12" key="1">
    <citation type="submission" date="2019-03" db="EMBL/GenBank/DDBJ databases">
        <title>Genomic Encyclopedia of Type Strains, Phase IV (KMG-IV): sequencing the most valuable type-strain genomes for metagenomic binning, comparative biology and taxonomic classification.</title>
        <authorList>
            <person name="Goeker M."/>
        </authorList>
    </citation>
    <scope>NUCLEOTIDE SEQUENCE [LARGE SCALE GENOMIC DNA]</scope>
    <source>
        <strain evidence="11 12">DSM 25903</strain>
    </source>
</reference>
<keyword evidence="12" id="KW-1185">Reference proteome</keyword>
<dbReference type="InterPro" id="IPR003439">
    <property type="entry name" value="ABC_transporter-like_ATP-bd"/>
</dbReference>
<evidence type="ECO:0000256" key="8">
    <source>
        <dbReference type="ARBA" id="ARBA00022967"/>
    </source>
</evidence>
<dbReference type="SUPFAM" id="SSF52540">
    <property type="entry name" value="P-loop containing nucleoside triphosphate hydrolases"/>
    <property type="match status" value="1"/>
</dbReference>
<proteinExistence type="inferred from homology"/>
<dbReference type="Gene3D" id="3.40.50.300">
    <property type="entry name" value="P-loop containing nucleotide triphosphate hydrolases"/>
    <property type="match status" value="1"/>
</dbReference>
<dbReference type="PROSITE" id="PS00211">
    <property type="entry name" value="ABC_TRANSPORTER_1"/>
    <property type="match status" value="1"/>
</dbReference>
<dbReference type="Pfam" id="PF00005">
    <property type="entry name" value="ABC_tran"/>
    <property type="match status" value="1"/>
</dbReference>
<dbReference type="CDD" id="cd03257">
    <property type="entry name" value="ABC_NikE_OppD_transporters"/>
    <property type="match status" value="1"/>
</dbReference>
<evidence type="ECO:0000256" key="3">
    <source>
        <dbReference type="ARBA" id="ARBA00022448"/>
    </source>
</evidence>
<dbReference type="InterPro" id="IPR017871">
    <property type="entry name" value="ABC_transporter-like_CS"/>
</dbReference>
<dbReference type="PANTHER" id="PTHR43297:SF14">
    <property type="entry name" value="ATPASE AAA-TYPE CORE DOMAIN-CONTAINING PROTEIN"/>
    <property type="match status" value="1"/>
</dbReference>
<evidence type="ECO:0000256" key="9">
    <source>
        <dbReference type="ARBA" id="ARBA00023136"/>
    </source>
</evidence>
<dbReference type="PANTHER" id="PTHR43297">
    <property type="entry name" value="OLIGOPEPTIDE TRANSPORT ATP-BINDING PROTEIN APPD"/>
    <property type="match status" value="1"/>
</dbReference>
<comment type="subcellular location">
    <subcellularLocation>
        <location evidence="1">Cell inner membrane</location>
        <topology evidence="1">Peripheral membrane protein</topology>
    </subcellularLocation>
</comment>
<dbReference type="InterPro" id="IPR013563">
    <property type="entry name" value="Oligopep_ABC_C"/>
</dbReference>
<dbReference type="InterPro" id="IPR027417">
    <property type="entry name" value="P-loop_NTPase"/>
</dbReference>
<comment type="similarity">
    <text evidence="2">Belongs to the ABC transporter superfamily.</text>
</comment>
<keyword evidence="4" id="KW-1003">Cell membrane</keyword>
<dbReference type="GO" id="GO:0055085">
    <property type="term" value="P:transmembrane transport"/>
    <property type="evidence" value="ECO:0007669"/>
    <property type="project" value="UniProtKB-ARBA"/>
</dbReference>
<keyword evidence="9" id="KW-0472">Membrane</keyword>
<dbReference type="NCBIfam" id="TIGR01727">
    <property type="entry name" value="oligo_HPY"/>
    <property type="match status" value="1"/>
</dbReference>
<dbReference type="SMART" id="SM00382">
    <property type="entry name" value="AAA"/>
    <property type="match status" value="1"/>
</dbReference>
<evidence type="ECO:0000256" key="2">
    <source>
        <dbReference type="ARBA" id="ARBA00005417"/>
    </source>
</evidence>
<dbReference type="FunFam" id="3.40.50.300:FF:000016">
    <property type="entry name" value="Oligopeptide ABC transporter ATP-binding component"/>
    <property type="match status" value="1"/>
</dbReference>
<evidence type="ECO:0000256" key="1">
    <source>
        <dbReference type="ARBA" id="ARBA00004417"/>
    </source>
</evidence>
<evidence type="ECO:0000313" key="12">
    <source>
        <dbReference type="Proteomes" id="UP000295122"/>
    </source>
</evidence>
<name>A0A4R7BVC4_9HYPH</name>
<gene>
    <name evidence="11" type="ORF">EV668_2615</name>
</gene>
<dbReference type="Pfam" id="PF08352">
    <property type="entry name" value="oligo_HPY"/>
    <property type="match status" value="1"/>
</dbReference>
<evidence type="ECO:0000313" key="11">
    <source>
        <dbReference type="EMBL" id="TDR89780.1"/>
    </source>
</evidence>
<keyword evidence="7 11" id="KW-0067">ATP-binding</keyword>
<evidence type="ECO:0000256" key="4">
    <source>
        <dbReference type="ARBA" id="ARBA00022475"/>
    </source>
</evidence>
<dbReference type="OrthoDB" id="7241770at2"/>
<dbReference type="InterPro" id="IPR003593">
    <property type="entry name" value="AAA+_ATPase"/>
</dbReference>
<protein>
    <submittedName>
        <fullName evidence="11">Peptide/nickel transport system ATP-binding protein</fullName>
    </submittedName>
</protein>
<dbReference type="PROSITE" id="PS50893">
    <property type="entry name" value="ABC_TRANSPORTER_2"/>
    <property type="match status" value="1"/>
</dbReference>
<dbReference type="GO" id="GO:0005524">
    <property type="term" value="F:ATP binding"/>
    <property type="evidence" value="ECO:0007669"/>
    <property type="project" value="UniProtKB-KW"/>
</dbReference>
<keyword evidence="3" id="KW-0813">Transport</keyword>
<organism evidence="11 12">
    <name type="scientific">Enterovirga rhinocerotis</name>
    <dbReference type="NCBI Taxonomy" id="1339210"/>
    <lineage>
        <taxon>Bacteria</taxon>
        <taxon>Pseudomonadati</taxon>
        <taxon>Pseudomonadota</taxon>
        <taxon>Alphaproteobacteria</taxon>
        <taxon>Hyphomicrobiales</taxon>
        <taxon>Methylobacteriaceae</taxon>
        <taxon>Enterovirga</taxon>
    </lineage>
</organism>
<evidence type="ECO:0000256" key="7">
    <source>
        <dbReference type="ARBA" id="ARBA00022840"/>
    </source>
</evidence>
<feature type="domain" description="ABC transporter" evidence="10">
    <location>
        <begin position="7"/>
        <end position="258"/>
    </location>
</feature>
<evidence type="ECO:0000259" key="10">
    <source>
        <dbReference type="PROSITE" id="PS50893"/>
    </source>
</evidence>
<keyword evidence="8" id="KW-1278">Translocase</keyword>
<keyword evidence="6" id="KW-0547">Nucleotide-binding</keyword>
<dbReference type="InterPro" id="IPR050388">
    <property type="entry name" value="ABC_Ni/Peptide_Import"/>
</dbReference>
<evidence type="ECO:0000256" key="6">
    <source>
        <dbReference type="ARBA" id="ARBA00022741"/>
    </source>
</evidence>